<name>A0A383E9Y3_9ZZZZ</name>
<evidence type="ECO:0000313" key="1">
    <source>
        <dbReference type="EMBL" id="SVE53409.1"/>
    </source>
</evidence>
<reference evidence="1" key="1">
    <citation type="submission" date="2018-05" db="EMBL/GenBank/DDBJ databases">
        <authorList>
            <person name="Lanie J.A."/>
            <person name="Ng W.-L."/>
            <person name="Kazmierczak K.M."/>
            <person name="Andrzejewski T.M."/>
            <person name="Davidsen T.M."/>
            <person name="Wayne K.J."/>
            <person name="Tettelin H."/>
            <person name="Glass J.I."/>
            <person name="Rusch D."/>
            <person name="Podicherti R."/>
            <person name="Tsui H.-C.T."/>
            <person name="Winkler M.E."/>
        </authorList>
    </citation>
    <scope>NUCLEOTIDE SEQUENCE</scope>
</reference>
<protein>
    <submittedName>
        <fullName evidence="1">Uncharacterized protein</fullName>
    </submittedName>
</protein>
<accession>A0A383E9Y3</accession>
<dbReference type="EMBL" id="UINC01223986">
    <property type="protein sequence ID" value="SVE53409.1"/>
    <property type="molecule type" value="Genomic_DNA"/>
</dbReference>
<proteinExistence type="predicted"/>
<dbReference type="AlphaFoldDB" id="A0A383E9Y3"/>
<organism evidence="1">
    <name type="scientific">marine metagenome</name>
    <dbReference type="NCBI Taxonomy" id="408172"/>
    <lineage>
        <taxon>unclassified sequences</taxon>
        <taxon>metagenomes</taxon>
        <taxon>ecological metagenomes</taxon>
    </lineage>
</organism>
<gene>
    <name evidence="1" type="ORF">METZ01_LOCUS506263</name>
</gene>
<sequence length="221" mass="24140">MKKLLYTLILLTGIAIGQKQVGTTPPALGLEQQTVDSHQSTTETVPRRLSYQGLLTKPNGQAVKNGSYFVTFRLYTETEGGLAFWEESQTVDISDGIISTILGDSTEITKFPTETYLEIDIDGTTLSPRQKMTSVFYSVKSDTAKYAQGGNYNDLDDRPNLSAIATTGDYDDLSNKPDLTAYATNDTLNNYVLSSTLSTVATTGDYNDLENQPDLSNVAMN</sequence>
<feature type="non-terminal residue" evidence="1">
    <location>
        <position position="221"/>
    </location>
</feature>